<sequence length="364" mass="39494">MAIAAGSPKGLQLVSAWSHAFAQWWLKELREALPSGWLGWVDQTAKPTLTLWRESTGVACRLAAGGRTIEQLLPPGDTRVIAGWLSEHGLEVEDVALGLAIPRDQFFVRDLIVPKAALGALPTIAEQDVLRRTPFELTDIWHGTTGDDAGTSDICTFSHWILRKDRARTALADVGLSPDDIDFLAAHGPGGEAMAAIALNTLRDEDPPWALRAVRLLGVAALVVTILSLFVFEWFQSSVADSLEIALVEMRRGSQVGQEDPTGRLIAMKSSGGVLAIWDELSRVLPDDTFLTELHIADGKVVVAGLSSDAARLVRIVDRSPLFSGAFLDSAITPDATEHKERFRMGIRLRGLRDGRSLAEASEK</sequence>
<gene>
    <name evidence="1" type="ORF">L6654_37780</name>
</gene>
<dbReference type="InterPro" id="IPR007813">
    <property type="entry name" value="PilN"/>
</dbReference>
<comment type="caution">
    <text evidence="1">The sequence shown here is derived from an EMBL/GenBank/DDBJ whole genome shotgun (WGS) entry which is preliminary data.</text>
</comment>
<dbReference type="Proteomes" id="UP001139054">
    <property type="component" value="Unassembled WGS sequence"/>
</dbReference>
<dbReference type="Pfam" id="PF05137">
    <property type="entry name" value="PilN"/>
    <property type="match status" value="1"/>
</dbReference>
<protein>
    <submittedName>
        <fullName evidence="1">PilN domain-containing protein</fullName>
    </submittedName>
</protein>
<dbReference type="AlphaFoldDB" id="A0A9X1UEU6"/>
<proteinExistence type="predicted"/>
<name>A0A9X1UEU6_9BRAD</name>
<evidence type="ECO:0000313" key="2">
    <source>
        <dbReference type="Proteomes" id="UP001139054"/>
    </source>
</evidence>
<dbReference type="EMBL" id="JAKLTY010000040">
    <property type="protein sequence ID" value="MCG2632368.1"/>
    <property type="molecule type" value="Genomic_DNA"/>
</dbReference>
<reference evidence="1" key="1">
    <citation type="submission" date="2022-01" db="EMBL/GenBank/DDBJ databases">
        <title>Genome sequnece data of strain Bradyrhizobium sp. nov.</title>
        <authorList>
            <person name="Zhang J."/>
        </authorList>
    </citation>
    <scope>NUCLEOTIDE SEQUENCE</scope>
    <source>
        <strain evidence="1">WYCCWR 13023</strain>
    </source>
</reference>
<evidence type="ECO:0000313" key="1">
    <source>
        <dbReference type="EMBL" id="MCG2632368.1"/>
    </source>
</evidence>
<dbReference type="RefSeq" id="WP_237891937.1">
    <property type="nucleotide sequence ID" value="NZ_JAKLTY010000040.1"/>
</dbReference>
<accession>A0A9X1UEU6</accession>
<organism evidence="1 2">
    <name type="scientific">Bradyrhizobium zhengyangense</name>
    <dbReference type="NCBI Taxonomy" id="2911009"/>
    <lineage>
        <taxon>Bacteria</taxon>
        <taxon>Pseudomonadati</taxon>
        <taxon>Pseudomonadota</taxon>
        <taxon>Alphaproteobacteria</taxon>
        <taxon>Hyphomicrobiales</taxon>
        <taxon>Nitrobacteraceae</taxon>
        <taxon>Bradyrhizobium</taxon>
    </lineage>
</organism>